<evidence type="ECO:0000313" key="10">
    <source>
        <dbReference type="Proteomes" id="UP000798046"/>
    </source>
</evidence>
<comment type="caution">
    <text evidence="9">The sequence shown here is derived from an EMBL/GenBank/DDBJ whole genome shotgun (WGS) entry which is preliminary data.</text>
</comment>
<dbReference type="PANTHER" id="PTHR30386:SF26">
    <property type="entry name" value="TRANSPORT PROTEIN COMB"/>
    <property type="match status" value="1"/>
</dbReference>
<evidence type="ECO:0000256" key="3">
    <source>
        <dbReference type="ARBA" id="ARBA00022989"/>
    </source>
</evidence>
<feature type="domain" description="Multidrug resistance protein MdtA-like barrel-sandwich hybrid" evidence="7">
    <location>
        <begin position="61"/>
        <end position="276"/>
    </location>
</feature>
<dbReference type="Gene3D" id="2.40.50.100">
    <property type="match status" value="1"/>
</dbReference>
<comment type="subcellular location">
    <subcellularLocation>
        <location evidence="1">Membrane</location>
        <topology evidence="1">Single-pass membrane protein</topology>
    </subcellularLocation>
</comment>
<keyword evidence="3 6" id="KW-1133">Transmembrane helix</keyword>
<dbReference type="Pfam" id="PF25917">
    <property type="entry name" value="BSH_RND"/>
    <property type="match status" value="1"/>
</dbReference>
<evidence type="ECO:0000256" key="5">
    <source>
        <dbReference type="SAM" id="Coils"/>
    </source>
</evidence>
<feature type="coiled-coil region" evidence="5">
    <location>
        <begin position="95"/>
        <end position="122"/>
    </location>
</feature>
<dbReference type="PANTHER" id="PTHR30386">
    <property type="entry name" value="MEMBRANE FUSION SUBUNIT OF EMRAB-TOLC MULTIDRUG EFFLUX PUMP"/>
    <property type="match status" value="1"/>
</dbReference>
<keyword evidence="10" id="KW-1185">Reference proteome</keyword>
<dbReference type="SUPFAM" id="SSF111369">
    <property type="entry name" value="HlyD-like secretion proteins"/>
    <property type="match status" value="2"/>
</dbReference>
<sequence>MSGGTTTTSMRIRAVLRGARFGAARHPVVLVVLFLALLACGVWLHNRLTHVEENDAKTAGEVVTIASRLDGWLVTRPVIEGDHVRKGQVLGELDTRDAKLRLATLENNLAAHDAQIREIAIQRDTTEKTTTAGIADARAQVTAAREAVAMIAPQTDLARADFARSDALVGQGAVSRENWDHAHSTKLQNEASLRQARSQLTARQATLAQTVAQRGQVAMLGQQIEVLRRERAALASQVAQVRQEIADRTLRAPCDGIVDRTFIHAGDYVQAGQWLMMLHDPNDIWVEANVKETAVGKVRVGQAVSVAVDAYPNLGLHGRVIRVGNAATNQFALLPSPNPSGNFTKITQRVPVRIAIDKPKQPLQPGLMVEVSIDVAH</sequence>
<dbReference type="Gene3D" id="1.10.287.470">
    <property type="entry name" value="Helix hairpin bin"/>
    <property type="match status" value="2"/>
</dbReference>
<feature type="transmembrane region" description="Helical" evidence="6">
    <location>
        <begin position="21"/>
        <end position="44"/>
    </location>
</feature>
<evidence type="ECO:0000256" key="6">
    <source>
        <dbReference type="SAM" id="Phobius"/>
    </source>
</evidence>
<dbReference type="Gene3D" id="2.40.30.170">
    <property type="match status" value="1"/>
</dbReference>
<keyword evidence="5" id="KW-0175">Coiled coil</keyword>
<dbReference type="InterPro" id="IPR058625">
    <property type="entry name" value="MdtA-like_BSH"/>
</dbReference>
<accession>A0ABQ6TK45</accession>
<evidence type="ECO:0000256" key="2">
    <source>
        <dbReference type="ARBA" id="ARBA00022692"/>
    </source>
</evidence>
<evidence type="ECO:0000259" key="7">
    <source>
        <dbReference type="Pfam" id="PF25917"/>
    </source>
</evidence>
<protein>
    <submittedName>
        <fullName evidence="9">HlyD family secretion protein</fullName>
    </submittedName>
</protein>
<evidence type="ECO:0000256" key="1">
    <source>
        <dbReference type="ARBA" id="ARBA00004167"/>
    </source>
</evidence>
<dbReference type="EMBL" id="VZRA01000009">
    <property type="protein sequence ID" value="KAB0668357.1"/>
    <property type="molecule type" value="Genomic_DNA"/>
</dbReference>
<dbReference type="InterPro" id="IPR058792">
    <property type="entry name" value="Beta-barrel_RND_2"/>
</dbReference>
<keyword evidence="4 6" id="KW-0472">Membrane</keyword>
<evidence type="ECO:0000259" key="8">
    <source>
        <dbReference type="Pfam" id="PF25954"/>
    </source>
</evidence>
<dbReference type="PRINTS" id="PR01490">
    <property type="entry name" value="RTXTOXIND"/>
</dbReference>
<evidence type="ECO:0000256" key="4">
    <source>
        <dbReference type="ARBA" id="ARBA00023136"/>
    </source>
</evidence>
<keyword evidence="2 6" id="KW-0812">Transmembrane</keyword>
<dbReference type="Pfam" id="PF25954">
    <property type="entry name" value="Beta-barrel_RND_2"/>
    <property type="match status" value="1"/>
</dbReference>
<reference evidence="9 10" key="1">
    <citation type="journal article" date="2020" name="Microorganisms">
        <title>Description of Three Novel Members in the Family Geobacteraceae, Oryzomonas japonicum gen. nov., sp. nov., Oryzomonas sagensis sp. nov., and Oryzomonas ruber sp. nov.</title>
        <authorList>
            <person name="Xu Z."/>
            <person name="Masuda Y."/>
            <person name="Hayakawa C."/>
            <person name="Ushijima N."/>
            <person name="Kawano K."/>
            <person name="Shiratori Y."/>
            <person name="Senoo K."/>
            <person name="Itoh H."/>
        </authorList>
    </citation>
    <scope>NUCLEOTIDE SEQUENCE [LARGE SCALE GENOMIC DNA]</scope>
    <source>
        <strain evidence="9 10">Red100</strain>
    </source>
</reference>
<proteinExistence type="predicted"/>
<name>A0ABQ6TK45_9BACT</name>
<dbReference type="Proteomes" id="UP000798046">
    <property type="component" value="Unassembled WGS sequence"/>
</dbReference>
<evidence type="ECO:0000313" key="9">
    <source>
        <dbReference type="EMBL" id="KAB0668357.1"/>
    </source>
</evidence>
<dbReference type="InterPro" id="IPR050739">
    <property type="entry name" value="MFP"/>
</dbReference>
<gene>
    <name evidence="9" type="ORF">F6V30_16345</name>
</gene>
<organism evidence="9 10">
    <name type="scientific">Oryzomonas sagensis</name>
    <dbReference type="NCBI Taxonomy" id="2603857"/>
    <lineage>
        <taxon>Bacteria</taxon>
        <taxon>Pseudomonadati</taxon>
        <taxon>Thermodesulfobacteriota</taxon>
        <taxon>Desulfuromonadia</taxon>
        <taxon>Geobacterales</taxon>
        <taxon>Geobacteraceae</taxon>
        <taxon>Oryzomonas</taxon>
    </lineage>
</organism>
<feature type="domain" description="CusB-like beta-barrel" evidence="8">
    <location>
        <begin position="284"/>
        <end position="374"/>
    </location>
</feature>